<feature type="region of interest" description="Disordered" evidence="1">
    <location>
        <begin position="179"/>
        <end position="199"/>
    </location>
</feature>
<protein>
    <submittedName>
        <fullName evidence="2">Oligopeptide transport ATP-binding protein oppD</fullName>
    </submittedName>
</protein>
<name>A0A4Y1MX67_9PROT</name>
<gene>
    <name evidence="2" type="ORF">RADP37_01578</name>
</gene>
<dbReference type="GO" id="GO:0005524">
    <property type="term" value="F:ATP binding"/>
    <property type="evidence" value="ECO:0007669"/>
    <property type="project" value="UniProtKB-KW"/>
</dbReference>
<keyword evidence="2" id="KW-0067">ATP-binding</keyword>
<dbReference type="AlphaFoldDB" id="A0A4Y1MX67"/>
<evidence type="ECO:0000256" key="1">
    <source>
        <dbReference type="SAM" id="MobiDB-lite"/>
    </source>
</evidence>
<sequence>MTLPCDLLRLTSSEHLLLWCLRTVVQRGEDAEIHQGIVGAFEGEGEGTARALYRFLFLLGRGARRPILMEAPGCLRVTSDERRLLATLALTQSGLAQSGAEAPAEERPDVPRAALAAHLSWLVRGTATGPVTAAARALAHALLEQDHHLPLPASQAPAPVPEPGGRVRLRLVASVSAAPAAPHPEPLMRSAMPWPETAR</sequence>
<organism evidence="2">
    <name type="scientific">Roseomonas mucosa</name>
    <dbReference type="NCBI Taxonomy" id="207340"/>
    <lineage>
        <taxon>Bacteria</taxon>
        <taxon>Pseudomonadati</taxon>
        <taxon>Pseudomonadota</taxon>
        <taxon>Alphaproteobacteria</taxon>
        <taxon>Acetobacterales</taxon>
        <taxon>Roseomonadaceae</taxon>
        <taxon>Roseomonas</taxon>
    </lineage>
</organism>
<proteinExistence type="predicted"/>
<accession>A0A4Y1MX67</accession>
<evidence type="ECO:0000313" key="2">
    <source>
        <dbReference type="EMBL" id="AWV22531.1"/>
    </source>
</evidence>
<dbReference type="EMBL" id="CP025189">
    <property type="protein sequence ID" value="AWV22531.1"/>
    <property type="molecule type" value="Genomic_DNA"/>
</dbReference>
<reference evidence="2" key="1">
    <citation type="submission" date="2017-12" db="EMBL/GenBank/DDBJ databases">
        <authorList>
            <person name="Martens C."/>
            <person name="Dahlstrom E."/>
            <person name="Barbian K."/>
            <person name="Sykora L."/>
            <person name="Ricklefs S."/>
            <person name="Bruno D."/>
            <person name="Anzick I."/>
            <person name="Myles I."/>
            <person name="Datta S.K."/>
        </authorList>
    </citation>
    <scope>NUCLEOTIDE SEQUENCE</scope>
    <source>
        <strain evidence="2">AD2</strain>
    </source>
</reference>
<dbReference type="RefSeq" id="WP_314214553.1">
    <property type="nucleotide sequence ID" value="NZ_CP025189.1"/>
</dbReference>
<keyword evidence="2" id="KW-0547">Nucleotide-binding</keyword>